<proteinExistence type="predicted"/>
<evidence type="ECO:0000313" key="1">
    <source>
        <dbReference type="EMBL" id="AKL97502.1"/>
    </source>
</evidence>
<dbReference type="SMART" id="SM00710">
    <property type="entry name" value="PbH1"/>
    <property type="match status" value="10"/>
</dbReference>
<keyword evidence="2" id="KW-1185">Reference proteome</keyword>
<dbReference type="RefSeq" id="WP_052569641.1">
    <property type="nucleotide sequence ID" value="NZ_CP009498.1"/>
</dbReference>
<name>A0A0G3WI14_9BACT</name>
<reference evidence="1 2" key="1">
    <citation type="submission" date="2014-09" db="EMBL/GenBank/DDBJ databases">
        <title>Complete genome sequence of Endomicrobium proavitum.</title>
        <authorList>
            <person name="Zheng H."/>
        </authorList>
    </citation>
    <scope>NUCLEOTIDE SEQUENCE [LARGE SCALE GENOMIC DNA]</scope>
    <source>
        <strain evidence="1 2">Rsa215</strain>
    </source>
</reference>
<sequence length="779" mass="76166">MKTILRAVIAFFVCVRHTVLGTVSMLNKKRIPIFNGSRKAVTFSLLLATFSLFLAAPKAYAQTSVNNFDNFIAITTVTNNYNISLTGNILFSTGGFSVLTGTITGNGYALDGQNANAGITLSSGNSLFFYGPITFQNFKKVISSSGSAAQGGALFAAGAYNTYSNSTTMLDFTNATVNFTGNTVTTVSDYIYGSAAQGGGLFVGGAVSAGAYGGIANSSSGTAVVNFTSSIINFTSNTLMSGAIGSVAQGGGLFVGGAVSAGAFTGGTNNSSSGTAVVNFTSSTINFTSNMSTYTIGTVRTVGQGGGLFVGGAVSAGTRDTGVNNSGSGIAVVNFISSTINFTSNTVTGKNAAQGGGLFVGGASASGENNNSSSGTAIVNFILSIINFTSNTVNGANAVQGGGLFVGGAVSAGAAYQYNIGVNNASSGTAAVNFTSSIINFTDNIMSGQSASQGGGLFVGGASDSGGHDNSGSSGGTAVVNFTSSTINFTGNTAYARSAQGGGLFVGGAVSAGVWYDDANSNSGTAVVNFTSSTINFTGNTVKGATMGSAAQGGGLFVGGAVSAGAYGGIVNSSGGTAVVNFTSSTINFTNNKVTFNIGEGGTAGQGGGLFVGGAVSVAAFASGINNSSSGTAVVNFTSSTINFTGNTVASGYRATVVQGGGLFVGGAVSAGIWAANSNTSSGTAIVNFTSSIINFTGNAINMGYTGSAAQGGGLFVGGAVSAGVGRTVINNSSSGTAVVNFTSSIIDFTGNMVQGGRTGSASQGGGLFVGGGSFCRNI</sequence>
<evidence type="ECO:0000313" key="2">
    <source>
        <dbReference type="Proteomes" id="UP000035337"/>
    </source>
</evidence>
<dbReference type="KEGG" id="epo:Epro_0123"/>
<dbReference type="AlphaFoldDB" id="A0A0G3WI14"/>
<dbReference type="PATRIC" id="fig|1408281.3.peg.126"/>
<dbReference type="Proteomes" id="UP000035337">
    <property type="component" value="Chromosome"/>
</dbReference>
<gene>
    <name evidence="1" type="ORF">Epro_0123</name>
</gene>
<protein>
    <submittedName>
        <fullName evidence="1">Uncharacterized protein</fullName>
    </submittedName>
</protein>
<accession>A0A0G3WI14</accession>
<dbReference type="InterPro" id="IPR006626">
    <property type="entry name" value="PbH1"/>
</dbReference>
<organism evidence="1 2">
    <name type="scientific">Endomicrobium proavitum</name>
    <dbReference type="NCBI Taxonomy" id="1408281"/>
    <lineage>
        <taxon>Bacteria</taxon>
        <taxon>Pseudomonadati</taxon>
        <taxon>Elusimicrobiota</taxon>
        <taxon>Endomicrobiia</taxon>
        <taxon>Endomicrobiales</taxon>
        <taxon>Endomicrobiaceae</taxon>
        <taxon>Endomicrobium</taxon>
    </lineage>
</organism>
<dbReference type="STRING" id="1408281.Epro_0123"/>
<dbReference type="EMBL" id="CP009498">
    <property type="protein sequence ID" value="AKL97502.1"/>
    <property type="molecule type" value="Genomic_DNA"/>
</dbReference>